<evidence type="ECO:0000313" key="2">
    <source>
        <dbReference type="Proteomes" id="UP000007431"/>
    </source>
</evidence>
<dbReference type="EMBL" id="GL377312">
    <property type="protein sequence ID" value="EFI92558.1"/>
    <property type="molecule type" value="Genomic_DNA"/>
</dbReference>
<dbReference type="VEuPathDB" id="FungiDB:SCHCODRAFT_0237694"/>
<dbReference type="InParanoid" id="D8QGV0"/>
<reference evidence="1 2" key="1">
    <citation type="journal article" date="2010" name="Nat. Biotechnol.">
        <title>Genome sequence of the model mushroom Schizophyllum commune.</title>
        <authorList>
            <person name="Ohm R.A."/>
            <person name="de Jong J.F."/>
            <person name="Lugones L.G."/>
            <person name="Aerts A."/>
            <person name="Kothe E."/>
            <person name="Stajich J.E."/>
            <person name="de Vries R.P."/>
            <person name="Record E."/>
            <person name="Levasseur A."/>
            <person name="Baker S.E."/>
            <person name="Bartholomew K.A."/>
            <person name="Coutinho P.M."/>
            <person name="Erdmann S."/>
            <person name="Fowler T.J."/>
            <person name="Gathman A.C."/>
            <person name="Lombard V."/>
            <person name="Henrissat B."/>
            <person name="Knabe N."/>
            <person name="Kuees U."/>
            <person name="Lilly W.W."/>
            <person name="Lindquist E."/>
            <person name="Lucas S."/>
            <person name="Magnuson J.K."/>
            <person name="Piumi F."/>
            <person name="Raudaskoski M."/>
            <person name="Salamov A."/>
            <person name="Schmutz J."/>
            <person name="Schwarze F.W.M.R."/>
            <person name="vanKuyk P.A."/>
            <person name="Horton J.S."/>
            <person name="Grigoriev I.V."/>
            <person name="Woesten H.A.B."/>
        </authorList>
    </citation>
    <scope>NUCLEOTIDE SEQUENCE [LARGE SCALE GENOMIC DNA]</scope>
    <source>
        <strain evidence="2">H4-8 / FGSC 9210</strain>
    </source>
</reference>
<gene>
    <name evidence="1" type="ORF">SCHCODRAFT_237694</name>
</gene>
<name>D8QGV0_SCHCM</name>
<dbReference type="RefSeq" id="XP_003027461.1">
    <property type="nucleotide sequence ID" value="XM_003027415.1"/>
</dbReference>
<dbReference type="Proteomes" id="UP000007431">
    <property type="component" value="Unassembled WGS sequence"/>
</dbReference>
<dbReference type="AlphaFoldDB" id="D8QGV0"/>
<dbReference type="GeneID" id="9597233"/>
<accession>D8QGV0</accession>
<protein>
    <recommendedName>
        <fullName evidence="3">HNH nuclease domain-containing protein</fullName>
    </recommendedName>
</protein>
<dbReference type="eggNOG" id="ENOG502SZG8">
    <property type="taxonomic scope" value="Eukaryota"/>
</dbReference>
<evidence type="ECO:0008006" key="3">
    <source>
        <dbReference type="Google" id="ProtNLM"/>
    </source>
</evidence>
<proteinExistence type="predicted"/>
<dbReference type="KEGG" id="scm:SCHCO_0237694"/>
<dbReference type="OrthoDB" id="3265918at2759"/>
<organism evidence="2">
    <name type="scientific">Schizophyllum commune (strain H4-8 / FGSC 9210)</name>
    <name type="common">Split gill fungus</name>
    <dbReference type="NCBI Taxonomy" id="578458"/>
    <lineage>
        <taxon>Eukaryota</taxon>
        <taxon>Fungi</taxon>
        <taxon>Dikarya</taxon>
        <taxon>Basidiomycota</taxon>
        <taxon>Agaricomycotina</taxon>
        <taxon>Agaricomycetes</taxon>
        <taxon>Agaricomycetidae</taxon>
        <taxon>Agaricales</taxon>
        <taxon>Schizophyllaceae</taxon>
        <taxon>Schizophyllum</taxon>
    </lineage>
</organism>
<dbReference type="STRING" id="578458.D8QGV0"/>
<dbReference type="HOGENOM" id="CLU_388903_0_0_1"/>
<evidence type="ECO:0000313" key="1">
    <source>
        <dbReference type="EMBL" id="EFI92558.1"/>
    </source>
</evidence>
<keyword evidence="2" id="KW-1185">Reference proteome</keyword>
<sequence length="710" mass="81171">MTLTVPQLRHQTPGTINLLLNPGHVNRKEALDPDHPAWRQWLPNRRALPVLHSPALTLRLFPSGMLGRPAPVELQEPFKRPFTPWREAVRAKIEEAQEHDTPLMAHVQSAVRDGRAHMSLVFASSLKRQGKRRYLRVSSMRALKQAINLIVTRGAQAGDLVRGRRQLILDEQDGQANVERWVLAGWTYVFFTSLEMHTMTQADVVSFLRPMLRKAWDAAVAMETEWLRHDADVNTTKLRIEQPDVYFPRTKGSEASSYSVRAGADTRTPDLHLTSFLYALFDFNYDISPYNASSLECPEYIARQGLERDVHDVSPPPTEANAENCHTFFRHLNAQNPRELPRCSTPYLIEHFEYYWGMQKGELDLESPLNHIELRLDMSERLRSGDWTLIPTPETLGSMLRMAEYNKTAPIHARKHYLLEFPAQEYEYDVIPLCMLEEKPPTLYVHGGARPKTYRPPYKDLPRIRSSAHPFFVVWVASEQIDMNASSYLPEEDAQRLTDALGDIVDCWDKQPPEAFLIGPDVWKQHRHPLSDDGQEADAALRDSRKDNVLIASNTRKTTRAPCRQPKTVAKAKPYARYDDRRAADRGSALPRPGIQSVERPEGYIAYDLPDLRTWNDRARIESTSTSLSWSSTWLHDEAASDDVLARYRRESARDAEDALHPQSTINGGGLVLGRGEDRSRFSSNNWAMRACGVCLWTLDNPYDVIKEIQ</sequence>